<accession>A0ABS3YF62</accession>
<evidence type="ECO:0000313" key="3">
    <source>
        <dbReference type="Proteomes" id="UP000679126"/>
    </source>
</evidence>
<evidence type="ECO:0000313" key="2">
    <source>
        <dbReference type="EMBL" id="MBO9153336.1"/>
    </source>
</evidence>
<dbReference type="EMBL" id="JAGHKP010000002">
    <property type="protein sequence ID" value="MBO9153336.1"/>
    <property type="molecule type" value="Genomic_DNA"/>
</dbReference>
<comment type="caution">
    <text evidence="2">The sequence shown here is derived from an EMBL/GenBank/DDBJ whole genome shotgun (WGS) entry which is preliminary data.</text>
</comment>
<proteinExistence type="predicted"/>
<reference evidence="3" key="1">
    <citation type="submission" date="2021-03" db="EMBL/GenBank/DDBJ databases">
        <title>Assistant Professor.</title>
        <authorList>
            <person name="Huq M.A."/>
        </authorList>
    </citation>
    <scope>NUCLEOTIDE SEQUENCE [LARGE SCALE GENOMIC DNA]</scope>
    <source>
        <strain evidence="3">MAH-28</strain>
    </source>
</reference>
<protein>
    <submittedName>
        <fullName evidence="2">Nuclear transport factor 2 family protein</fullName>
    </submittedName>
</protein>
<dbReference type="InterPro" id="IPR032710">
    <property type="entry name" value="NTF2-like_dom_sf"/>
</dbReference>
<sequence length="94" mass="10465">MDENVYLDYSSMGAGKAAQLPAAAIIDGWKAFLPRFKTTHHQLGNFTAREHNGEAEVDCYGTATHFFRLNPCTTCGRWWAAVMQNWRLAKGSGV</sequence>
<dbReference type="Pfam" id="PF13577">
    <property type="entry name" value="SnoaL_4"/>
    <property type="match status" value="1"/>
</dbReference>
<dbReference type="RefSeq" id="WP_209146302.1">
    <property type="nucleotide sequence ID" value="NZ_JAGHKP010000002.1"/>
</dbReference>
<dbReference type="Gene3D" id="3.10.450.50">
    <property type="match status" value="1"/>
</dbReference>
<gene>
    <name evidence="2" type="ORF">J7I43_14000</name>
</gene>
<evidence type="ECO:0000259" key="1">
    <source>
        <dbReference type="Pfam" id="PF13577"/>
    </source>
</evidence>
<name>A0ABS3YF62_9BACT</name>
<organism evidence="2 3">
    <name type="scientific">Chitinophaga chungangae</name>
    <dbReference type="NCBI Taxonomy" id="2821488"/>
    <lineage>
        <taxon>Bacteria</taxon>
        <taxon>Pseudomonadati</taxon>
        <taxon>Bacteroidota</taxon>
        <taxon>Chitinophagia</taxon>
        <taxon>Chitinophagales</taxon>
        <taxon>Chitinophagaceae</taxon>
        <taxon>Chitinophaga</taxon>
    </lineage>
</organism>
<feature type="domain" description="SnoaL-like" evidence="1">
    <location>
        <begin position="3"/>
        <end position="93"/>
    </location>
</feature>
<dbReference type="Proteomes" id="UP000679126">
    <property type="component" value="Unassembled WGS sequence"/>
</dbReference>
<dbReference type="InterPro" id="IPR037401">
    <property type="entry name" value="SnoaL-like"/>
</dbReference>
<dbReference type="SUPFAM" id="SSF54427">
    <property type="entry name" value="NTF2-like"/>
    <property type="match status" value="1"/>
</dbReference>
<keyword evidence="3" id="KW-1185">Reference proteome</keyword>